<reference evidence="1 2" key="1">
    <citation type="submission" date="2019-04" db="EMBL/GenBank/DDBJ databases">
        <title>genome sequence of strain W3.</title>
        <authorList>
            <person name="Gao J."/>
            <person name="Sun J."/>
        </authorList>
    </citation>
    <scope>NUCLEOTIDE SEQUENCE [LARGE SCALE GENOMIC DNA]</scope>
    <source>
        <strain evidence="1 2">W3</strain>
    </source>
</reference>
<dbReference type="RefSeq" id="WP_136543050.1">
    <property type="nucleotide sequence ID" value="NZ_STGU01000018.1"/>
</dbReference>
<dbReference type="EMBL" id="STGU01000018">
    <property type="protein sequence ID" value="THV31782.1"/>
    <property type="molecule type" value="Genomic_DNA"/>
</dbReference>
<accession>A0A4S8PQ58</accession>
<dbReference type="Proteomes" id="UP000307378">
    <property type="component" value="Unassembled WGS sequence"/>
</dbReference>
<sequence>MTVVDEVSQGAWGRERLRQFLNGAPSFNSVPYTDHGFVNHTELARQLGLSQACVAKNQDLIREFEDRTADGYAQDRLTKLCGFIDQGFRDRTLHYANEKLDRQQAFEAIDVGRKAALSPRIEAALVGFDKRAREIGYTMKPGMPAVFLPPGSQRERIYLAVQNCIENGEPIWKHGRVVKSKIAERMGIDPANLSLHPEVFDHFNLLHGNWEKIEAELERRVDAAITASIEAREVDVVVGKLEHRAAIQSQIPEAFSTAERRARMTALFKRRDREALEAGYICVRKEKQLQRLSELLASGKFTRELYGTANLKALRKELSIPRFHQDALELIASFEKEKITRLKADPLCAEIEGRYFSFGAMCDLGYPESYVMSMATCFRKSYSELKGPEAGRYHLALMKLFIWLKHQDRVVAAVANNIHIKGAVKDVDWLYVLMRYKDSVDERSQPRLIAVVNNLSRNLAVAGLVPWLACGIPNGRRKAPTGTIKSFAEVAPTPVDGHESRVDGFMEFIENFTNSDNFSLFAEADRVDSKNFYAALKQDFLINGTEGPLEVVAATRFIIERRQELFNERFKTLIAEGVQTLEEGDRLASLGQDPDLYWHRLCDGELSQGEKSRLTREFFPNPDTEDRTALKNSLRLIRDKFKRKAPLEGEEGYWFFKRRYQEIAPSSEMQAYLLPTNALMLACASIYFQGSGVNLPVGRGLLEKCYQPSNDKNYRRVVGFKAKAKGKPIIYYFEVRSDECLALEVALKWGKYLRDVAPPEHEGLMFLQKVGPRIQPINQYGLRKFFEQQRSTIDGIEQVALTPQMWRPTLLLLAAIDNGGKLGVALALAQHTEGVSGHYYDRMPLRLMHEVRLRYFKELLEAAVIHAVPGSPAYIGLDPKTIHRRLADAIDVGIGIACADPYEHSAGQSVCDKLDCFRCKQMMISIDAESLSWLIIWRSSLEQAEGDWVRDHPDRWQEEFLPFLSLVEVVEELMQEAMYLPIWLEAEEIAGQ</sequence>
<evidence type="ECO:0000313" key="1">
    <source>
        <dbReference type="EMBL" id="THV31782.1"/>
    </source>
</evidence>
<gene>
    <name evidence="1" type="ORF">FAA86_21570</name>
</gene>
<dbReference type="AlphaFoldDB" id="A0A4S8PQ58"/>
<organism evidence="1 2">
    <name type="scientific">Rhizobium rosettiformans W3</name>
    <dbReference type="NCBI Taxonomy" id="538378"/>
    <lineage>
        <taxon>Bacteria</taxon>
        <taxon>Pseudomonadati</taxon>
        <taxon>Pseudomonadota</taxon>
        <taxon>Alphaproteobacteria</taxon>
        <taxon>Hyphomicrobiales</taxon>
        <taxon>Rhizobiaceae</taxon>
        <taxon>Rhizobium/Agrobacterium group</taxon>
        <taxon>Rhizobium</taxon>
    </lineage>
</organism>
<feature type="non-terminal residue" evidence="1">
    <location>
        <position position="992"/>
    </location>
</feature>
<proteinExistence type="predicted"/>
<name>A0A4S8PQ58_9HYPH</name>
<comment type="caution">
    <text evidence="1">The sequence shown here is derived from an EMBL/GenBank/DDBJ whole genome shotgun (WGS) entry which is preliminary data.</text>
</comment>
<evidence type="ECO:0000313" key="2">
    <source>
        <dbReference type="Proteomes" id="UP000307378"/>
    </source>
</evidence>
<protein>
    <submittedName>
        <fullName evidence="1">Uncharacterized protein</fullName>
    </submittedName>
</protein>